<dbReference type="GO" id="GO:0006094">
    <property type="term" value="P:gluconeogenesis"/>
    <property type="evidence" value="ECO:0007669"/>
    <property type="project" value="UniProtKB-KW"/>
</dbReference>
<proteinExistence type="predicted"/>
<keyword evidence="5" id="KW-0732">Signal</keyword>
<feature type="chain" id="PRO_5034287218" description="Phosphoenolpyruvate carboxykinase (ATP)" evidence="5">
    <location>
        <begin position="19"/>
        <end position="383"/>
    </location>
</feature>
<comment type="caution">
    <text evidence="6">The sequence shown here is derived from an EMBL/GenBank/DDBJ whole genome shotgun (WGS) entry which is preliminary data.</text>
</comment>
<evidence type="ECO:0000256" key="1">
    <source>
        <dbReference type="ARBA" id="ARBA00021932"/>
    </source>
</evidence>
<sequence>MKAFLTFIPLLLANTAYADYYKCSTGKNTDTKSGKCWLYRGVSQGITEITKEITEEIDKEVDKEVDEEVDKEVDEEVDEKVDEEAKKVDERFYYCGICYEEMHPPTPTSRHAYDRRCHECHVVLGINGFVTIIPTLQDAWVAMLFVEEGAMPFVEEGAMPFVEEGAMPFVEEGAMPFVEEGAMPFEEEEKKETYHLGLGKLPKTPTFRAILQRIREFLPWGLGQSHRYEELSEDVESCLPLPVPRGLGQGCQFLQQHQGYYFHSSSLTSSLFNMVATNAVNKTSLHPTGIQPQREHTEIEEELHERAHIDYDRVAIIANPSVAALYEDALVFETGSAITASGALSAYSGAKTGRSPSDKRVVQEPSSEKDVWWGPVNKPMTQD</sequence>
<dbReference type="EMBL" id="WNWQ01000822">
    <property type="protein sequence ID" value="KAE9963552.1"/>
    <property type="molecule type" value="Genomic_DNA"/>
</dbReference>
<dbReference type="Gene3D" id="3.40.449.10">
    <property type="entry name" value="Phosphoenolpyruvate Carboxykinase, domain 1"/>
    <property type="match status" value="1"/>
</dbReference>
<evidence type="ECO:0000313" key="7">
    <source>
        <dbReference type="Proteomes" id="UP000433883"/>
    </source>
</evidence>
<evidence type="ECO:0000256" key="3">
    <source>
        <dbReference type="ARBA" id="ARBA00022793"/>
    </source>
</evidence>
<dbReference type="InterPro" id="IPR001272">
    <property type="entry name" value="PEP_carboxykinase_ATP"/>
</dbReference>
<feature type="non-terminal residue" evidence="6">
    <location>
        <position position="1"/>
    </location>
</feature>
<dbReference type="GO" id="GO:0005524">
    <property type="term" value="F:ATP binding"/>
    <property type="evidence" value="ECO:0007669"/>
    <property type="project" value="InterPro"/>
</dbReference>
<protein>
    <recommendedName>
        <fullName evidence="1">Phosphoenolpyruvate carboxykinase (ATP)</fullName>
    </recommendedName>
</protein>
<gene>
    <name evidence="6" type="ORF">BLS_009186</name>
</gene>
<evidence type="ECO:0000313" key="6">
    <source>
        <dbReference type="EMBL" id="KAE9963552.1"/>
    </source>
</evidence>
<dbReference type="GO" id="GO:0005829">
    <property type="term" value="C:cytosol"/>
    <property type="evidence" value="ECO:0007669"/>
    <property type="project" value="TreeGrafter"/>
</dbReference>
<dbReference type="AlphaFoldDB" id="A0A8H3YME8"/>
<evidence type="ECO:0000256" key="5">
    <source>
        <dbReference type="SAM" id="SignalP"/>
    </source>
</evidence>
<evidence type="ECO:0000256" key="4">
    <source>
        <dbReference type="SAM" id="MobiDB-lite"/>
    </source>
</evidence>
<feature type="compositionally biased region" description="Basic and acidic residues" evidence="4">
    <location>
        <begin position="356"/>
        <end position="371"/>
    </location>
</feature>
<accession>A0A8H3YME8</accession>
<dbReference type="SUPFAM" id="SSF68923">
    <property type="entry name" value="PEP carboxykinase N-terminal domain"/>
    <property type="match status" value="1"/>
</dbReference>
<keyword evidence="2" id="KW-0312">Gluconeogenesis</keyword>
<organism evidence="6 7">
    <name type="scientific">Venturia inaequalis</name>
    <name type="common">Apple scab fungus</name>
    <dbReference type="NCBI Taxonomy" id="5025"/>
    <lineage>
        <taxon>Eukaryota</taxon>
        <taxon>Fungi</taxon>
        <taxon>Dikarya</taxon>
        <taxon>Ascomycota</taxon>
        <taxon>Pezizomycotina</taxon>
        <taxon>Dothideomycetes</taxon>
        <taxon>Pleosporomycetidae</taxon>
        <taxon>Venturiales</taxon>
        <taxon>Venturiaceae</taxon>
        <taxon>Venturia</taxon>
    </lineage>
</organism>
<feature type="signal peptide" evidence="5">
    <location>
        <begin position="1"/>
        <end position="18"/>
    </location>
</feature>
<dbReference type="PANTHER" id="PTHR30031">
    <property type="entry name" value="PHOSPHOENOLPYRUVATE CARBOXYKINASE ATP"/>
    <property type="match status" value="1"/>
</dbReference>
<dbReference type="PANTHER" id="PTHR30031:SF0">
    <property type="entry name" value="PHOSPHOENOLPYRUVATE CARBOXYKINASE (ATP)"/>
    <property type="match status" value="1"/>
</dbReference>
<keyword evidence="3" id="KW-0456">Lyase</keyword>
<dbReference type="Proteomes" id="UP000433883">
    <property type="component" value="Unassembled WGS sequence"/>
</dbReference>
<dbReference type="InterPro" id="IPR008210">
    <property type="entry name" value="PEP_carboxykinase_N"/>
</dbReference>
<name>A0A8H3YME8_VENIN</name>
<feature type="region of interest" description="Disordered" evidence="4">
    <location>
        <begin position="349"/>
        <end position="383"/>
    </location>
</feature>
<reference evidence="6 7" key="1">
    <citation type="submission" date="2019-11" db="EMBL/GenBank/DDBJ databases">
        <title>Venturia inaequalis Genome Resource.</title>
        <authorList>
            <person name="Lichtner F.J."/>
        </authorList>
    </citation>
    <scope>NUCLEOTIDE SEQUENCE [LARGE SCALE GENOMIC DNA]</scope>
    <source>
        <strain evidence="6">Bline_iso_100314</strain>
    </source>
</reference>
<keyword evidence="3" id="KW-0210">Decarboxylase</keyword>
<evidence type="ECO:0000256" key="2">
    <source>
        <dbReference type="ARBA" id="ARBA00022432"/>
    </source>
</evidence>
<dbReference type="GO" id="GO:0004612">
    <property type="term" value="F:phosphoenolpyruvate carboxykinase (ATP) activity"/>
    <property type="evidence" value="ECO:0007669"/>
    <property type="project" value="InterPro"/>
</dbReference>
<dbReference type="Pfam" id="PF01293">
    <property type="entry name" value="PEPCK_ATP"/>
    <property type="match status" value="1"/>
</dbReference>